<comment type="caution">
    <text evidence="4">The sequence shown here is derived from an EMBL/GenBank/DDBJ whole genome shotgun (WGS) entry which is preliminary data.</text>
</comment>
<dbReference type="Pfam" id="PF03459">
    <property type="entry name" value="TOBE"/>
    <property type="match status" value="1"/>
</dbReference>
<dbReference type="GO" id="GO:0015689">
    <property type="term" value="P:molybdate ion transport"/>
    <property type="evidence" value="ECO:0007669"/>
    <property type="project" value="InterPro"/>
</dbReference>
<evidence type="ECO:0000259" key="3">
    <source>
        <dbReference type="PROSITE" id="PS51866"/>
    </source>
</evidence>
<proteinExistence type="predicted"/>
<evidence type="ECO:0000313" key="4">
    <source>
        <dbReference type="EMBL" id="GAO28545.1"/>
    </source>
</evidence>
<keyword evidence="1 2" id="KW-0500">Molybdenum</keyword>
<organism evidence="4 5">
    <name type="scientific">Geofilum rubicundum JCM 15548</name>
    <dbReference type="NCBI Taxonomy" id="1236989"/>
    <lineage>
        <taxon>Bacteria</taxon>
        <taxon>Pseudomonadati</taxon>
        <taxon>Bacteroidota</taxon>
        <taxon>Bacteroidia</taxon>
        <taxon>Marinilabiliales</taxon>
        <taxon>Marinilabiliaceae</taxon>
        <taxon>Geofilum</taxon>
    </lineage>
</organism>
<protein>
    <submittedName>
        <fullName evidence="4">TOBE domain protein</fullName>
    </submittedName>
</protein>
<gene>
    <name evidence="4" type="ORF">JCM15548_1651</name>
</gene>
<dbReference type="NCBIfam" id="TIGR00638">
    <property type="entry name" value="Mop"/>
    <property type="match status" value="1"/>
</dbReference>
<accession>A0A0E9LUL3</accession>
<reference evidence="4 5" key="1">
    <citation type="journal article" date="2015" name="Microbes Environ.">
        <title>Distribution and evolution of nitrogen fixation genes in the phylum bacteroidetes.</title>
        <authorList>
            <person name="Inoue J."/>
            <person name="Oshima K."/>
            <person name="Suda W."/>
            <person name="Sakamoto M."/>
            <person name="Iino T."/>
            <person name="Noda S."/>
            <person name="Hongoh Y."/>
            <person name="Hattori M."/>
            <person name="Ohkuma M."/>
        </authorList>
    </citation>
    <scope>NUCLEOTIDE SEQUENCE [LARGE SCALE GENOMIC DNA]</scope>
    <source>
        <strain evidence="4">JCM 15548</strain>
    </source>
</reference>
<dbReference type="PROSITE" id="PS51866">
    <property type="entry name" value="MOP"/>
    <property type="match status" value="1"/>
</dbReference>
<name>A0A0E9LUL3_9BACT</name>
<dbReference type="SUPFAM" id="SSF50331">
    <property type="entry name" value="MOP-like"/>
    <property type="match status" value="2"/>
</dbReference>
<keyword evidence="5" id="KW-1185">Reference proteome</keyword>
<dbReference type="InterPro" id="IPR004606">
    <property type="entry name" value="Mop_domain"/>
</dbReference>
<evidence type="ECO:0000256" key="1">
    <source>
        <dbReference type="ARBA" id="ARBA00022505"/>
    </source>
</evidence>
<evidence type="ECO:0000256" key="2">
    <source>
        <dbReference type="PROSITE-ProRule" id="PRU01213"/>
    </source>
</evidence>
<feature type="domain" description="Mop" evidence="3">
    <location>
        <begin position="76"/>
        <end position="141"/>
    </location>
</feature>
<dbReference type="InterPro" id="IPR008995">
    <property type="entry name" value="Mo/tungstate-bd_C_term_dom"/>
</dbReference>
<dbReference type="Gene3D" id="2.40.50.100">
    <property type="match status" value="1"/>
</dbReference>
<dbReference type="STRING" id="1236989.JCM15548_1651"/>
<dbReference type="InterPro" id="IPR005116">
    <property type="entry name" value="Transp-assoc_OB_typ1"/>
</dbReference>
<dbReference type="Proteomes" id="UP000032900">
    <property type="component" value="Unassembled WGS sequence"/>
</dbReference>
<dbReference type="AlphaFoldDB" id="A0A0E9LUL3"/>
<evidence type="ECO:0000313" key="5">
    <source>
        <dbReference type="Proteomes" id="UP000032900"/>
    </source>
</evidence>
<sequence length="156" mass="16938">MGYRVKNKKMNVIPVLIEAITCSDGVVLVDMQSDNCWLSAILVEGDELPTWLTKGAAVSAVFKESELSIAVNLSGKISLRNRLPCTVQKIECGEIMSVVSLKFGQHLIQSAITTRSAKALELNTGLEVTALIKANEVFLVQSIKNAQAPIPHPHQL</sequence>
<dbReference type="EMBL" id="BAZW01000003">
    <property type="protein sequence ID" value="GAO28545.1"/>
    <property type="molecule type" value="Genomic_DNA"/>
</dbReference>